<dbReference type="InterPro" id="IPR001509">
    <property type="entry name" value="Epimerase_deHydtase"/>
</dbReference>
<sequence length="316" mass="35862">MKILVTGGAGFIGSHLVDALIERKHRIVIIDDLSLGRKENLNKRAKFYRLDIQSEKITAIFKQEKFDHVFHLAAQMNVRKSVADPIFDARVNIIGTLNLLECSQKYKIKKFIFISSGGAMYGDTKKIPTPESHPVNPVSPYGVSKYAIEKYLHYYQNEFGLDYTILRYANVYGPRQNPEGEAGVIAIFLSKLLNNKQSIINGDGKQTRDYIYVKDIVRATAMALNKKGKVFNVGTGKETDVVELFNGIVKSGGFKAKKRHGPAVRGEQRRSCLDCSKIKRQWGFRPKYNLAKGILETIQWFKHYELRDGVNRVISN</sequence>
<evidence type="ECO:0000259" key="2">
    <source>
        <dbReference type="Pfam" id="PF01370"/>
    </source>
</evidence>
<dbReference type="Gene3D" id="3.90.25.10">
    <property type="entry name" value="UDP-galactose 4-epimerase, domain 1"/>
    <property type="match status" value="1"/>
</dbReference>
<dbReference type="PANTHER" id="PTHR43000">
    <property type="entry name" value="DTDP-D-GLUCOSE 4,6-DEHYDRATASE-RELATED"/>
    <property type="match status" value="1"/>
</dbReference>
<evidence type="ECO:0000256" key="1">
    <source>
        <dbReference type="ARBA" id="ARBA00007637"/>
    </source>
</evidence>
<accession>A0A2H0YWR0</accession>
<name>A0A2H0YWR0_9BACT</name>
<dbReference type="AlphaFoldDB" id="A0A2H0YWR0"/>
<dbReference type="Proteomes" id="UP000231542">
    <property type="component" value="Unassembled WGS sequence"/>
</dbReference>
<dbReference type="Pfam" id="PF01370">
    <property type="entry name" value="Epimerase"/>
    <property type="match status" value="1"/>
</dbReference>
<evidence type="ECO:0000313" key="4">
    <source>
        <dbReference type="Proteomes" id="UP000231542"/>
    </source>
</evidence>
<dbReference type="EMBL" id="PEXU01000014">
    <property type="protein sequence ID" value="PIS42876.1"/>
    <property type="molecule type" value="Genomic_DNA"/>
</dbReference>
<comment type="similarity">
    <text evidence="1">Belongs to the NAD(P)-dependent epimerase/dehydratase family.</text>
</comment>
<protein>
    <submittedName>
        <fullName evidence="3">UDP-glucose 4-epimerase</fullName>
    </submittedName>
</protein>
<comment type="caution">
    <text evidence="3">The sequence shown here is derived from an EMBL/GenBank/DDBJ whole genome shotgun (WGS) entry which is preliminary data.</text>
</comment>
<gene>
    <name evidence="3" type="ORF">COT24_01190</name>
</gene>
<dbReference type="Gene3D" id="3.40.50.720">
    <property type="entry name" value="NAD(P)-binding Rossmann-like Domain"/>
    <property type="match status" value="1"/>
</dbReference>
<dbReference type="SUPFAM" id="SSF51735">
    <property type="entry name" value="NAD(P)-binding Rossmann-fold domains"/>
    <property type="match status" value="1"/>
</dbReference>
<proteinExistence type="inferred from homology"/>
<dbReference type="InterPro" id="IPR036291">
    <property type="entry name" value="NAD(P)-bd_dom_sf"/>
</dbReference>
<organism evidence="3 4">
    <name type="scientific">Candidatus Kerfeldbacteria bacterium CG08_land_8_20_14_0_20_40_16</name>
    <dbReference type="NCBI Taxonomy" id="2014244"/>
    <lineage>
        <taxon>Bacteria</taxon>
        <taxon>Candidatus Kerfeldiibacteriota</taxon>
    </lineage>
</organism>
<feature type="domain" description="NAD-dependent epimerase/dehydratase" evidence="2">
    <location>
        <begin position="3"/>
        <end position="234"/>
    </location>
</feature>
<reference evidence="3 4" key="1">
    <citation type="submission" date="2017-09" db="EMBL/GenBank/DDBJ databases">
        <title>Depth-based differentiation of microbial function through sediment-hosted aquifers and enrichment of novel symbionts in the deep terrestrial subsurface.</title>
        <authorList>
            <person name="Probst A.J."/>
            <person name="Ladd B."/>
            <person name="Jarett J.K."/>
            <person name="Geller-Mcgrath D.E."/>
            <person name="Sieber C.M."/>
            <person name="Emerson J.B."/>
            <person name="Anantharaman K."/>
            <person name="Thomas B.C."/>
            <person name="Malmstrom R."/>
            <person name="Stieglmeier M."/>
            <person name="Klingl A."/>
            <person name="Woyke T."/>
            <person name="Ryan C.M."/>
            <person name="Banfield J.F."/>
        </authorList>
    </citation>
    <scope>NUCLEOTIDE SEQUENCE [LARGE SCALE GENOMIC DNA]</scope>
    <source>
        <strain evidence="3">CG08_land_8_20_14_0_20_40_16</strain>
    </source>
</reference>
<evidence type="ECO:0000313" key="3">
    <source>
        <dbReference type="EMBL" id="PIS42876.1"/>
    </source>
</evidence>